<accession>A0A850T0B6</accession>
<dbReference type="CDD" id="cd06533">
    <property type="entry name" value="Glyco_transf_WecG_TagA"/>
    <property type="match status" value="1"/>
</dbReference>
<proteinExistence type="predicted"/>
<dbReference type="Pfam" id="PF03808">
    <property type="entry name" value="Glyco_tran_WecG"/>
    <property type="match status" value="1"/>
</dbReference>
<comment type="caution">
    <text evidence="3">The sequence shown here is derived from an EMBL/GenBank/DDBJ whole genome shotgun (WGS) entry which is preliminary data.</text>
</comment>
<dbReference type="GO" id="GO:0016758">
    <property type="term" value="F:hexosyltransferase activity"/>
    <property type="evidence" value="ECO:0007669"/>
    <property type="project" value="TreeGrafter"/>
</dbReference>
<evidence type="ECO:0000313" key="4">
    <source>
        <dbReference type="Proteomes" id="UP000553343"/>
    </source>
</evidence>
<reference evidence="3 4" key="1">
    <citation type="submission" date="2020-06" db="EMBL/GenBank/DDBJ databases">
        <title>High-quality draft genome of sulfate reducer Desulfobacter latus type strain AcrS2 isolated from marine sediment.</title>
        <authorList>
            <person name="Hoppe M."/>
            <person name="Larsen C.K."/>
            <person name="Marshall I.P.G."/>
            <person name="Schramm A."/>
            <person name="Marietou A.G."/>
        </authorList>
    </citation>
    <scope>NUCLEOTIDE SEQUENCE [LARGE SCALE GENOMIC DNA]</scope>
    <source>
        <strain evidence="3 4">AcRS2</strain>
    </source>
</reference>
<keyword evidence="4" id="KW-1185">Reference proteome</keyword>
<keyword evidence="1" id="KW-0328">Glycosyltransferase</keyword>
<dbReference type="InterPro" id="IPR004629">
    <property type="entry name" value="WecG_TagA_CpsF"/>
</dbReference>
<name>A0A850T0B6_9BACT</name>
<dbReference type="PANTHER" id="PTHR34136">
    <property type="match status" value="1"/>
</dbReference>
<evidence type="ECO:0000256" key="1">
    <source>
        <dbReference type="ARBA" id="ARBA00022676"/>
    </source>
</evidence>
<dbReference type="Proteomes" id="UP000553343">
    <property type="component" value="Unassembled WGS sequence"/>
</dbReference>
<dbReference type="EMBL" id="JACADJ010000046">
    <property type="protein sequence ID" value="NWH05780.1"/>
    <property type="molecule type" value="Genomic_DNA"/>
</dbReference>
<protein>
    <submittedName>
        <fullName evidence="3">WecB/TagA/CpsF family glycosyltransferase</fullName>
    </submittedName>
</protein>
<evidence type="ECO:0000256" key="2">
    <source>
        <dbReference type="ARBA" id="ARBA00022679"/>
    </source>
</evidence>
<keyword evidence="2 3" id="KW-0808">Transferase</keyword>
<dbReference type="AlphaFoldDB" id="A0A850T0B6"/>
<gene>
    <name evidence="3" type="ORF">HXW94_12425</name>
</gene>
<dbReference type="RefSeq" id="WP_178367238.1">
    <property type="nucleotide sequence ID" value="NZ_JACADJ010000046.1"/>
</dbReference>
<dbReference type="PANTHER" id="PTHR34136:SF1">
    <property type="entry name" value="UDP-N-ACETYL-D-MANNOSAMINURONIC ACID TRANSFERASE"/>
    <property type="match status" value="1"/>
</dbReference>
<evidence type="ECO:0000313" key="3">
    <source>
        <dbReference type="EMBL" id="NWH05780.1"/>
    </source>
</evidence>
<organism evidence="3 4">
    <name type="scientific">Desulfobacter latus</name>
    <dbReference type="NCBI Taxonomy" id="2292"/>
    <lineage>
        <taxon>Bacteria</taxon>
        <taxon>Pseudomonadati</taxon>
        <taxon>Thermodesulfobacteriota</taxon>
        <taxon>Desulfobacteria</taxon>
        <taxon>Desulfobacterales</taxon>
        <taxon>Desulfobacteraceae</taxon>
        <taxon>Desulfobacter</taxon>
    </lineage>
</organism>
<dbReference type="NCBIfam" id="TIGR00696">
    <property type="entry name" value="wecG_tagA_cpsF"/>
    <property type="match status" value="1"/>
</dbReference>
<sequence length="284" mass="32931">MQNKLIEQANFFGLRVSIFTYENLVEYIKESLKHGTSVVYYGYSMGTITRFRPYPELYHYINDYDLMVTDGRLFYLLAKLCGLPLKYDISIPYLTELVLEVGNEKHASVMIIGSTEKKNNNASQNLRNKFKNLTVYEGYTGGDFSDRENDKTVSYVNKYNPDILLIGVSNPKKEYFTFKNKTKLNVKIIIPCGGMVDILAGEVARIPKTVKKLGFGWLWRIVLEPNRFLKDKLNQSSHILLKIIPLILFNRYLKNRSNFFIPSIYAIPNRNRKIRNSYSSGHMT</sequence>